<keyword evidence="6 8" id="KW-1278">Translocase</keyword>
<keyword evidence="1 8" id="KW-0813">Transport</keyword>
<dbReference type="InterPro" id="IPR015854">
    <property type="entry name" value="ABC_transpr_LolD-like"/>
</dbReference>
<dbReference type="KEGG" id="frx:F7310_08085"/>
<organism evidence="10 11">
    <name type="scientific">Francisella uliginis</name>
    <dbReference type="NCBI Taxonomy" id="573570"/>
    <lineage>
        <taxon>Bacteria</taxon>
        <taxon>Pseudomonadati</taxon>
        <taxon>Pseudomonadota</taxon>
        <taxon>Gammaproteobacteria</taxon>
        <taxon>Thiotrichales</taxon>
        <taxon>Francisellaceae</taxon>
        <taxon>Francisella</taxon>
    </lineage>
</organism>
<evidence type="ECO:0000256" key="5">
    <source>
        <dbReference type="ARBA" id="ARBA00022840"/>
    </source>
</evidence>
<evidence type="ECO:0000313" key="10">
    <source>
        <dbReference type="EMBL" id="API87326.1"/>
    </source>
</evidence>
<dbReference type="GO" id="GO:0044874">
    <property type="term" value="P:lipoprotein localization to outer membrane"/>
    <property type="evidence" value="ECO:0007669"/>
    <property type="project" value="TreeGrafter"/>
</dbReference>
<keyword evidence="3 8" id="KW-0997">Cell inner membrane</keyword>
<reference evidence="10 11" key="1">
    <citation type="journal article" date="2016" name="Appl. Environ. Microbiol.">
        <title>Whole genome relationships among Francisella bacteria of diverse origin define new species and provide specific regions for detection.</title>
        <authorList>
            <person name="Challacombe J.F."/>
            <person name="Petersen J.M."/>
            <person name="Gallegos-Graves V."/>
            <person name="Hodge D."/>
            <person name="Pillai S."/>
            <person name="Kuske C.R."/>
        </authorList>
    </citation>
    <scope>NUCLEOTIDE SEQUENCE [LARGE SCALE GENOMIC DNA]</scope>
    <source>
        <strain evidence="11">TX07-7310</strain>
    </source>
</reference>
<keyword evidence="5 8" id="KW-0067">ATP-binding</keyword>
<keyword evidence="11" id="KW-1185">Reference proteome</keyword>
<dbReference type="EMBL" id="CP016796">
    <property type="protein sequence ID" value="API87326.1"/>
    <property type="molecule type" value="Genomic_DNA"/>
</dbReference>
<proteinExistence type="inferred from homology"/>
<evidence type="ECO:0000256" key="6">
    <source>
        <dbReference type="ARBA" id="ARBA00022967"/>
    </source>
</evidence>
<comment type="similarity">
    <text evidence="8">Belongs to the ABC transporter superfamily. Lipoprotein translocase (TC 3.A.1.125) family.</text>
</comment>
<dbReference type="InterPro" id="IPR017911">
    <property type="entry name" value="MacB-like_ATP-bd"/>
</dbReference>
<dbReference type="InterPro" id="IPR003439">
    <property type="entry name" value="ABC_transporter-like_ATP-bd"/>
</dbReference>
<evidence type="ECO:0000256" key="2">
    <source>
        <dbReference type="ARBA" id="ARBA00022475"/>
    </source>
</evidence>
<dbReference type="GO" id="GO:0022857">
    <property type="term" value="F:transmembrane transporter activity"/>
    <property type="evidence" value="ECO:0007669"/>
    <property type="project" value="TreeGrafter"/>
</dbReference>
<dbReference type="InterPro" id="IPR003593">
    <property type="entry name" value="AAA+_ATPase"/>
</dbReference>
<dbReference type="PROSITE" id="PS00211">
    <property type="entry name" value="ABC_TRANSPORTER_1"/>
    <property type="match status" value="1"/>
</dbReference>
<evidence type="ECO:0000256" key="8">
    <source>
        <dbReference type="RuleBase" id="RU367068"/>
    </source>
</evidence>
<evidence type="ECO:0000259" key="9">
    <source>
        <dbReference type="PROSITE" id="PS50893"/>
    </source>
</evidence>
<dbReference type="NCBIfam" id="TIGR02211">
    <property type="entry name" value="LolD_lipo_ex"/>
    <property type="match status" value="1"/>
</dbReference>
<dbReference type="Gene3D" id="3.40.50.300">
    <property type="entry name" value="P-loop containing nucleotide triphosphate hydrolases"/>
    <property type="match status" value="1"/>
</dbReference>
<dbReference type="InterPro" id="IPR011924">
    <property type="entry name" value="LolD_lipo_ATP-bd"/>
</dbReference>
<comment type="function">
    <text evidence="8">Part of the ABC transporter complex LolCDE involved in the translocation of mature outer membrane-directed lipoproteins, from the inner membrane to the periplasmic chaperone, LolA. Responsible for the formation of the LolA-lipoprotein complex in an ATP-dependent manner.</text>
</comment>
<keyword evidence="7 8" id="KW-0472">Membrane</keyword>
<dbReference type="GO" id="GO:0005524">
    <property type="term" value="F:ATP binding"/>
    <property type="evidence" value="ECO:0007669"/>
    <property type="project" value="UniProtKB-UniRule"/>
</dbReference>
<evidence type="ECO:0000256" key="7">
    <source>
        <dbReference type="ARBA" id="ARBA00023136"/>
    </source>
</evidence>
<dbReference type="SMART" id="SM00382">
    <property type="entry name" value="AAA"/>
    <property type="match status" value="1"/>
</dbReference>
<dbReference type="GO" id="GO:0016887">
    <property type="term" value="F:ATP hydrolysis activity"/>
    <property type="evidence" value="ECO:0007669"/>
    <property type="project" value="InterPro"/>
</dbReference>
<comment type="subunit">
    <text evidence="8">The complex is composed of two ATP-binding proteins (LolD) and two transmembrane proteins (LolC and LolE).</text>
</comment>
<comment type="subcellular location">
    <subcellularLocation>
        <location evidence="8">Cell inner membrane</location>
        <topology evidence="8">Peripheral membrane protein</topology>
    </subcellularLocation>
</comment>
<keyword evidence="10" id="KW-0449">Lipoprotein</keyword>
<dbReference type="PANTHER" id="PTHR24220:SF689">
    <property type="entry name" value="LIPOPROTEIN-RELEASING SYSTEM ATP-BINDING PROTEIN LOLD"/>
    <property type="match status" value="1"/>
</dbReference>
<dbReference type="RefSeq" id="WP_072713113.1">
    <property type="nucleotide sequence ID" value="NZ_CP016796.1"/>
</dbReference>
<dbReference type="PROSITE" id="PS50893">
    <property type="entry name" value="ABC_TRANSPORTER_2"/>
    <property type="match status" value="1"/>
</dbReference>
<accession>A0A1L4BTZ9</accession>
<dbReference type="EC" id="7.6.2.-" evidence="8"/>
<dbReference type="OrthoDB" id="9801477at2"/>
<dbReference type="SUPFAM" id="SSF52540">
    <property type="entry name" value="P-loop containing nucleoside triphosphate hydrolases"/>
    <property type="match status" value="1"/>
</dbReference>
<dbReference type="GO" id="GO:0005886">
    <property type="term" value="C:plasma membrane"/>
    <property type="evidence" value="ECO:0007669"/>
    <property type="project" value="UniProtKB-SubCell"/>
</dbReference>
<dbReference type="InterPro" id="IPR027417">
    <property type="entry name" value="P-loop_NTPase"/>
</dbReference>
<evidence type="ECO:0000256" key="4">
    <source>
        <dbReference type="ARBA" id="ARBA00022741"/>
    </source>
</evidence>
<dbReference type="Proteomes" id="UP000184222">
    <property type="component" value="Chromosome"/>
</dbReference>
<dbReference type="PANTHER" id="PTHR24220">
    <property type="entry name" value="IMPORT ATP-BINDING PROTEIN"/>
    <property type="match status" value="1"/>
</dbReference>
<dbReference type="CDD" id="cd03255">
    <property type="entry name" value="ABC_MJ0796_LolCDE_FtsE"/>
    <property type="match status" value="1"/>
</dbReference>
<name>A0A1L4BTZ9_9GAMM</name>
<sequence>MSDIVLSCKNVSKKYTEFKNDIAILKDINLEIKKGEKVAILGLSGSGKTTLLNVLGGLDKCNSGEVHLMGERFDNQSVNKRAIMRNKHLGFIYQLHHLLPEFTAIENVMIPLAITKKYNKKDSIKRAQEILEKVGLDHRANHKPAELSGGERQRVAIARALVTNPNCILADEPTGNLDSQRSESIFQLMQQLSDDFGTSFVIVTHDEKLAQRMNKIYRLVDGEIELVENSK</sequence>
<evidence type="ECO:0000313" key="11">
    <source>
        <dbReference type="Proteomes" id="UP000184222"/>
    </source>
</evidence>
<evidence type="ECO:0000256" key="1">
    <source>
        <dbReference type="ARBA" id="ARBA00022448"/>
    </source>
</evidence>
<dbReference type="FunFam" id="3.40.50.300:FF:000230">
    <property type="entry name" value="Lipoprotein-releasing system ATP-binding protein LolD"/>
    <property type="match status" value="1"/>
</dbReference>
<dbReference type="AlphaFoldDB" id="A0A1L4BTZ9"/>
<gene>
    <name evidence="8" type="primary">lolD</name>
    <name evidence="10" type="ORF">F7310_08085</name>
</gene>
<evidence type="ECO:0000256" key="3">
    <source>
        <dbReference type="ARBA" id="ARBA00022519"/>
    </source>
</evidence>
<dbReference type="STRING" id="573570.F7310_08085"/>
<dbReference type="GO" id="GO:0089705">
    <property type="term" value="P:protein localization to outer membrane"/>
    <property type="evidence" value="ECO:0007669"/>
    <property type="project" value="TreeGrafter"/>
</dbReference>
<protein>
    <recommendedName>
        <fullName evidence="8">Lipoprotein-releasing system ATP-binding protein LolD</fullName>
        <ecNumber evidence="8">7.6.2.-</ecNumber>
    </recommendedName>
</protein>
<feature type="domain" description="ABC transporter" evidence="9">
    <location>
        <begin position="6"/>
        <end position="229"/>
    </location>
</feature>
<keyword evidence="2 8" id="KW-1003">Cell membrane</keyword>
<keyword evidence="4 8" id="KW-0547">Nucleotide-binding</keyword>
<dbReference type="Pfam" id="PF00005">
    <property type="entry name" value="ABC_tran"/>
    <property type="match status" value="1"/>
</dbReference>
<dbReference type="InterPro" id="IPR017871">
    <property type="entry name" value="ABC_transporter-like_CS"/>
</dbReference>